<dbReference type="AlphaFoldDB" id="A0A9W4GVS8"/>
<organism evidence="1 2">
    <name type="scientific">Actinacidiphila bryophytorum</name>
    <dbReference type="NCBI Taxonomy" id="1436133"/>
    <lineage>
        <taxon>Bacteria</taxon>
        <taxon>Bacillati</taxon>
        <taxon>Actinomycetota</taxon>
        <taxon>Actinomycetes</taxon>
        <taxon>Kitasatosporales</taxon>
        <taxon>Streptomycetaceae</taxon>
        <taxon>Actinacidiphila</taxon>
    </lineage>
</organism>
<dbReference type="EMBL" id="CAJVAX010000001">
    <property type="protein sequence ID" value="CAG7597657.1"/>
    <property type="molecule type" value="Genomic_DNA"/>
</dbReference>
<evidence type="ECO:0000313" key="2">
    <source>
        <dbReference type="Proteomes" id="UP001153328"/>
    </source>
</evidence>
<evidence type="ECO:0000313" key="1">
    <source>
        <dbReference type="EMBL" id="CAG7597657.1"/>
    </source>
</evidence>
<dbReference type="Proteomes" id="UP001153328">
    <property type="component" value="Unassembled WGS sequence"/>
</dbReference>
<name>A0A9W4GVS8_9ACTN</name>
<sequence length="39" mass="4204">MLVHAFTRAIPRRRGAVGDPVRCYHEAASNSNLPAAQVA</sequence>
<gene>
    <name evidence="1" type="ORF">SBRY_10098</name>
</gene>
<accession>A0A9W4GVS8</accession>
<proteinExistence type="predicted"/>
<keyword evidence="2" id="KW-1185">Reference proteome</keyword>
<comment type="caution">
    <text evidence="1">The sequence shown here is derived from an EMBL/GenBank/DDBJ whole genome shotgun (WGS) entry which is preliminary data.</text>
</comment>
<protein>
    <submittedName>
        <fullName evidence="1">Uncharacterized protein</fullName>
    </submittedName>
</protein>
<reference evidence="1" key="1">
    <citation type="submission" date="2021-06" db="EMBL/GenBank/DDBJ databases">
        <authorList>
            <person name="Arsene-Ploetze F."/>
        </authorList>
    </citation>
    <scope>NUCLEOTIDE SEQUENCE</scope>
    <source>
        <strain evidence="1">SBRY1</strain>
    </source>
</reference>